<dbReference type="AlphaFoldDB" id="A0A7S0SYT0"/>
<proteinExistence type="predicted"/>
<gene>
    <name evidence="2" type="ORF">MANT1106_LOCUS18016</name>
</gene>
<reference evidence="2" key="1">
    <citation type="submission" date="2021-01" db="EMBL/GenBank/DDBJ databases">
        <authorList>
            <person name="Corre E."/>
            <person name="Pelletier E."/>
            <person name="Niang G."/>
            <person name="Scheremetjew M."/>
            <person name="Finn R."/>
            <person name="Kale V."/>
            <person name="Holt S."/>
            <person name="Cochrane G."/>
            <person name="Meng A."/>
            <person name="Brown T."/>
            <person name="Cohen L."/>
        </authorList>
    </citation>
    <scope>NUCLEOTIDE SEQUENCE</scope>
    <source>
        <strain evidence="2">SL-175</strain>
    </source>
</reference>
<organism evidence="2">
    <name type="scientific">Mantoniella antarctica</name>
    <dbReference type="NCBI Taxonomy" id="81844"/>
    <lineage>
        <taxon>Eukaryota</taxon>
        <taxon>Viridiplantae</taxon>
        <taxon>Chlorophyta</taxon>
        <taxon>Mamiellophyceae</taxon>
        <taxon>Mamiellales</taxon>
        <taxon>Mamiellaceae</taxon>
        <taxon>Mantoniella</taxon>
    </lineage>
</organism>
<feature type="compositionally biased region" description="Low complexity" evidence="1">
    <location>
        <begin position="44"/>
        <end position="60"/>
    </location>
</feature>
<evidence type="ECO:0000313" key="2">
    <source>
        <dbReference type="EMBL" id="CAD8717891.1"/>
    </source>
</evidence>
<accession>A0A7S0SYT0</accession>
<name>A0A7S0SYT0_9CHLO</name>
<feature type="compositionally biased region" description="Low complexity" evidence="1">
    <location>
        <begin position="22"/>
        <end position="35"/>
    </location>
</feature>
<feature type="region of interest" description="Disordered" evidence="1">
    <location>
        <begin position="1"/>
        <end position="60"/>
    </location>
</feature>
<evidence type="ECO:0000256" key="1">
    <source>
        <dbReference type="SAM" id="MobiDB-lite"/>
    </source>
</evidence>
<sequence>MHAARSVGAHPTSLTRTGGNWRASRASKAARGAQAVEKDARLSPHAQAAAAPHTDVAAVDPPSRRGVLIGAATVVSGVSLAASPSPSLAAALLSDRLARKDFQKPVFNRRTLNPNPKP</sequence>
<protein>
    <submittedName>
        <fullName evidence="2">Uncharacterized protein</fullName>
    </submittedName>
</protein>
<dbReference type="EMBL" id="HBFC01030378">
    <property type="protein sequence ID" value="CAD8717891.1"/>
    <property type="molecule type" value="Transcribed_RNA"/>
</dbReference>